<dbReference type="EMBL" id="FRAN01000004">
    <property type="protein sequence ID" value="SHL04847.1"/>
    <property type="molecule type" value="Genomic_DNA"/>
</dbReference>
<sequence length="79" mass="8371">MDPSKRDSRLKAELSKHSPRSVSIIALLALVPVVAFAFEKSLYAGVVTSINVSLIFTSIYLLVSPTEGGHGTDVAEPTA</sequence>
<evidence type="ECO:0000313" key="5">
    <source>
        <dbReference type="Proteomes" id="UP000003751"/>
    </source>
</evidence>
<evidence type="ECO:0000313" key="3">
    <source>
        <dbReference type="EMBL" id="EFW90084.1"/>
    </source>
</evidence>
<evidence type="ECO:0000313" key="6">
    <source>
        <dbReference type="Proteomes" id="UP000184203"/>
    </source>
</evidence>
<dbReference type="Proteomes" id="UP000003751">
    <property type="component" value="Unassembled WGS sequence"/>
</dbReference>
<keyword evidence="1" id="KW-0472">Membrane</keyword>
<dbReference type="STRING" id="797209.GCA_000376445_03212"/>
<evidence type="ECO:0000259" key="2">
    <source>
        <dbReference type="Pfam" id="PF26452"/>
    </source>
</evidence>
<dbReference type="PATRIC" id="fig|797209.4.peg.4089"/>
<feature type="domain" description="DUF8131" evidence="2">
    <location>
        <begin position="16"/>
        <end position="76"/>
    </location>
</feature>
<dbReference type="EMBL" id="AEMG01000029">
    <property type="protein sequence ID" value="EFW90084.1"/>
    <property type="molecule type" value="Genomic_DNA"/>
</dbReference>
<dbReference type="AlphaFoldDB" id="E7QZG3"/>
<proteinExistence type="predicted"/>
<feature type="transmembrane region" description="Helical" evidence="1">
    <location>
        <begin position="21"/>
        <end position="38"/>
    </location>
</feature>
<dbReference type="eggNOG" id="arCOG10155">
    <property type="taxonomic scope" value="Archaea"/>
</dbReference>
<evidence type="ECO:0000256" key="1">
    <source>
        <dbReference type="SAM" id="Phobius"/>
    </source>
</evidence>
<dbReference type="RefSeq" id="WP_007983180.1">
    <property type="nucleotide sequence ID" value="NZ_AEMG01000029.1"/>
</dbReference>
<dbReference type="Proteomes" id="UP000184203">
    <property type="component" value="Unassembled WGS sequence"/>
</dbReference>
<organism evidence="3 5">
    <name type="scientific">Haladaptatus paucihalophilus DX253</name>
    <dbReference type="NCBI Taxonomy" id="797209"/>
    <lineage>
        <taxon>Archaea</taxon>
        <taxon>Methanobacteriati</taxon>
        <taxon>Methanobacteriota</taxon>
        <taxon>Stenosarchaea group</taxon>
        <taxon>Halobacteria</taxon>
        <taxon>Halobacteriales</taxon>
        <taxon>Haladaptataceae</taxon>
        <taxon>Haladaptatus</taxon>
    </lineage>
</organism>
<evidence type="ECO:0000313" key="4">
    <source>
        <dbReference type="EMBL" id="SHL04847.1"/>
    </source>
</evidence>
<dbReference type="Pfam" id="PF26452">
    <property type="entry name" value="DUF8131"/>
    <property type="match status" value="1"/>
</dbReference>
<dbReference type="InterPro" id="IPR058444">
    <property type="entry name" value="DUF8131"/>
</dbReference>
<feature type="transmembrane region" description="Helical" evidence="1">
    <location>
        <begin position="44"/>
        <end position="63"/>
    </location>
</feature>
<gene>
    <name evidence="4" type="ORF">SAMN05444342_2847</name>
    <name evidence="3" type="ORF">ZOD2009_20862</name>
</gene>
<keyword evidence="1" id="KW-1133">Transmembrane helix</keyword>
<accession>E7QZG3</accession>
<keyword evidence="1" id="KW-0812">Transmembrane</keyword>
<keyword evidence="6" id="KW-1185">Reference proteome</keyword>
<reference evidence="4" key="3">
    <citation type="submission" date="2016-11" db="EMBL/GenBank/DDBJ databases">
        <authorList>
            <person name="Jaros S."/>
            <person name="Januszkiewicz K."/>
            <person name="Wedrychowicz H."/>
        </authorList>
    </citation>
    <scope>NUCLEOTIDE SEQUENCE [LARGE SCALE GENOMIC DNA]</scope>
    <source>
        <strain evidence="4">DX253</strain>
    </source>
</reference>
<dbReference type="OrthoDB" id="293192at2157"/>
<name>E7QZG3_HALPU</name>
<reference evidence="6" key="2">
    <citation type="submission" date="2016-11" db="EMBL/GenBank/DDBJ databases">
        <authorList>
            <person name="Varghese N."/>
            <person name="Submissions S."/>
        </authorList>
    </citation>
    <scope>NUCLEOTIDE SEQUENCE [LARGE SCALE GENOMIC DNA]</scope>
    <source>
        <strain evidence="6">DX253</strain>
    </source>
</reference>
<protein>
    <recommendedName>
        <fullName evidence="2">DUF8131 domain-containing protein</fullName>
    </recommendedName>
</protein>
<reference evidence="3 5" key="1">
    <citation type="journal article" date="2014" name="ISME J.">
        <title>Trehalose/2-sulfotrehalose biosynthesis and glycine-betaine uptake are widely spread mechanisms for osmoadaptation in the Halobacteriales.</title>
        <authorList>
            <person name="Youssef N.H."/>
            <person name="Savage-Ashlock K.N."/>
            <person name="McCully A.L."/>
            <person name="Luedtke B."/>
            <person name="Shaw E.I."/>
            <person name="Hoff W.D."/>
            <person name="Elshahed M.S."/>
        </authorList>
    </citation>
    <scope>NUCLEOTIDE SEQUENCE [LARGE SCALE GENOMIC DNA]</scope>
    <source>
        <strain evidence="3 5">DX253</strain>
    </source>
</reference>